<protein>
    <submittedName>
        <fullName evidence="2">Uncharacterized protein</fullName>
    </submittedName>
</protein>
<reference evidence="2 3" key="1">
    <citation type="submission" date="2023-05" db="EMBL/GenBank/DDBJ databases">
        <title>A 100% complete, gapless, phased diploid assembly of the Scenedesmus obliquus UTEX 3031 genome.</title>
        <authorList>
            <person name="Biondi T.C."/>
            <person name="Hanschen E.R."/>
            <person name="Kwon T."/>
            <person name="Eng W."/>
            <person name="Kruse C.P.S."/>
            <person name="Koehler S.I."/>
            <person name="Kunde Y."/>
            <person name="Gleasner C.D."/>
            <person name="You Mak K.T."/>
            <person name="Polle J."/>
            <person name="Hovde B.T."/>
            <person name="Starkenburg S.R."/>
        </authorList>
    </citation>
    <scope>NUCLEOTIDE SEQUENCE [LARGE SCALE GENOMIC DNA]</scope>
    <source>
        <strain evidence="2 3">DOE0152z</strain>
    </source>
</reference>
<organism evidence="2 3">
    <name type="scientific">Tetradesmus obliquus</name>
    <name type="common">Green alga</name>
    <name type="synonym">Acutodesmus obliquus</name>
    <dbReference type="NCBI Taxonomy" id="3088"/>
    <lineage>
        <taxon>Eukaryota</taxon>
        <taxon>Viridiplantae</taxon>
        <taxon>Chlorophyta</taxon>
        <taxon>core chlorophytes</taxon>
        <taxon>Chlorophyceae</taxon>
        <taxon>CS clade</taxon>
        <taxon>Sphaeropleales</taxon>
        <taxon>Scenedesmaceae</taxon>
        <taxon>Tetradesmus</taxon>
    </lineage>
</organism>
<gene>
    <name evidence="2" type="ORF">OEZ85_008827</name>
</gene>
<dbReference type="Proteomes" id="UP001244341">
    <property type="component" value="Chromosome 1b"/>
</dbReference>
<evidence type="ECO:0000256" key="1">
    <source>
        <dbReference type="SAM" id="MobiDB-lite"/>
    </source>
</evidence>
<proteinExistence type="predicted"/>
<accession>A0ABY8TLX3</accession>
<feature type="region of interest" description="Disordered" evidence="1">
    <location>
        <begin position="29"/>
        <end position="57"/>
    </location>
</feature>
<sequence>MSAFGSLNLVTYYGCGEHARLNVTRFDERSKRRGGESGFSCQGMAESQQHEGQQPLQGGGLLRGSVCTGQAILLQKTRVPRAFEGCCSAVQRSWCTDVEVLPAVLQDGATAVL</sequence>
<evidence type="ECO:0000313" key="3">
    <source>
        <dbReference type="Proteomes" id="UP001244341"/>
    </source>
</evidence>
<keyword evidence="3" id="KW-1185">Reference proteome</keyword>
<evidence type="ECO:0000313" key="2">
    <source>
        <dbReference type="EMBL" id="WIA09422.1"/>
    </source>
</evidence>
<name>A0ABY8TLX3_TETOB</name>
<dbReference type="EMBL" id="CP126208">
    <property type="protein sequence ID" value="WIA09422.1"/>
    <property type="molecule type" value="Genomic_DNA"/>
</dbReference>